<evidence type="ECO:0000256" key="2">
    <source>
        <dbReference type="ARBA" id="ARBA00001913"/>
    </source>
</evidence>
<dbReference type="AlphaFoldDB" id="A0A6C0JTD6"/>
<dbReference type="Gene3D" id="3.40.50.670">
    <property type="match status" value="1"/>
</dbReference>
<dbReference type="GO" id="GO:0000819">
    <property type="term" value="P:sister chromatid segregation"/>
    <property type="evidence" value="ECO:0007669"/>
    <property type="project" value="TreeGrafter"/>
</dbReference>
<dbReference type="PROSITE" id="PS52040">
    <property type="entry name" value="TOPO_IIA"/>
    <property type="match status" value="1"/>
</dbReference>
<name>A0A6C0JTD6_9ZZZZ</name>
<dbReference type="Gene3D" id="1.10.268.10">
    <property type="entry name" value="Topoisomerase, domain 3"/>
    <property type="match status" value="1"/>
</dbReference>
<feature type="domain" description="Topo IIA-type catalytic" evidence="14">
    <location>
        <begin position="691"/>
        <end position="1109"/>
    </location>
</feature>
<dbReference type="InterPro" id="IPR050634">
    <property type="entry name" value="DNA_Topoisomerase_II"/>
</dbReference>
<dbReference type="GO" id="GO:0003677">
    <property type="term" value="F:DNA binding"/>
    <property type="evidence" value="ECO:0007669"/>
    <property type="project" value="UniProtKB-KW"/>
</dbReference>
<keyword evidence="12" id="KW-0413">Isomerase</keyword>
<keyword evidence="13" id="KW-0175">Coiled coil</keyword>
<evidence type="ECO:0000256" key="9">
    <source>
        <dbReference type="ARBA" id="ARBA00022842"/>
    </source>
</evidence>
<evidence type="ECO:0000256" key="13">
    <source>
        <dbReference type="SAM" id="Coils"/>
    </source>
</evidence>
<evidence type="ECO:0000256" key="1">
    <source>
        <dbReference type="ARBA" id="ARBA00000185"/>
    </source>
</evidence>
<dbReference type="Gene3D" id="3.30.230.10">
    <property type="match status" value="1"/>
</dbReference>
<dbReference type="SUPFAM" id="SSF55874">
    <property type="entry name" value="ATPase domain of HSP90 chaperone/DNA topoisomerase II/histidine kinase"/>
    <property type="match status" value="1"/>
</dbReference>
<dbReference type="SMART" id="SM00433">
    <property type="entry name" value="TOP2c"/>
    <property type="match status" value="1"/>
</dbReference>
<dbReference type="InterPro" id="IPR013757">
    <property type="entry name" value="Topo_IIA_A_a_sf"/>
</dbReference>
<evidence type="ECO:0000256" key="5">
    <source>
        <dbReference type="ARBA" id="ARBA00012895"/>
    </source>
</evidence>
<dbReference type="GO" id="GO:0006265">
    <property type="term" value="P:DNA topological change"/>
    <property type="evidence" value="ECO:0007669"/>
    <property type="project" value="InterPro"/>
</dbReference>
<keyword evidence="10" id="KW-0799">Topoisomerase</keyword>
<dbReference type="PANTHER" id="PTHR10169:SF38">
    <property type="entry name" value="DNA TOPOISOMERASE 2"/>
    <property type="match status" value="1"/>
</dbReference>
<dbReference type="PRINTS" id="PR01158">
    <property type="entry name" value="TOPISMRASEII"/>
</dbReference>
<dbReference type="PANTHER" id="PTHR10169">
    <property type="entry name" value="DNA TOPOISOMERASE/GYRASE"/>
    <property type="match status" value="1"/>
</dbReference>
<dbReference type="InterPro" id="IPR002205">
    <property type="entry name" value="Topo_IIA_dom_A"/>
</dbReference>
<dbReference type="GO" id="GO:0046872">
    <property type="term" value="F:metal ion binding"/>
    <property type="evidence" value="ECO:0007669"/>
    <property type="project" value="UniProtKB-KW"/>
</dbReference>
<keyword evidence="9" id="KW-0460">Magnesium</keyword>
<dbReference type="Gene3D" id="3.30.565.10">
    <property type="entry name" value="Histidine kinase-like ATPase, C-terminal domain"/>
    <property type="match status" value="1"/>
</dbReference>
<comment type="cofactor">
    <cofactor evidence="3">
        <name>Mg(2+)</name>
        <dbReference type="ChEBI" id="CHEBI:18420"/>
    </cofactor>
</comment>
<dbReference type="InterPro" id="IPR020568">
    <property type="entry name" value="Ribosomal_Su5_D2-typ_SF"/>
</dbReference>
<dbReference type="InterPro" id="IPR036890">
    <property type="entry name" value="HATPase_C_sf"/>
</dbReference>
<dbReference type="InterPro" id="IPR014721">
    <property type="entry name" value="Ribsml_uS5_D2-typ_fold_subgr"/>
</dbReference>
<dbReference type="GO" id="GO:0000712">
    <property type="term" value="P:resolution of meiotic recombination intermediates"/>
    <property type="evidence" value="ECO:0007669"/>
    <property type="project" value="TreeGrafter"/>
</dbReference>
<dbReference type="Pfam" id="PF00521">
    <property type="entry name" value="DNA_topoisoIV"/>
    <property type="match status" value="1"/>
</dbReference>
<accession>A0A6C0JTD6</accession>
<dbReference type="InterPro" id="IPR001241">
    <property type="entry name" value="Topo_IIA"/>
</dbReference>
<organism evidence="15">
    <name type="scientific">viral metagenome</name>
    <dbReference type="NCBI Taxonomy" id="1070528"/>
    <lineage>
        <taxon>unclassified sequences</taxon>
        <taxon>metagenomes</taxon>
        <taxon>organismal metagenomes</taxon>
    </lineage>
</organism>
<keyword evidence="11" id="KW-0238">DNA-binding</keyword>
<comment type="catalytic activity">
    <reaction evidence="1">
        <text>ATP-dependent breakage, passage and rejoining of double-stranded DNA.</text>
        <dbReference type="EC" id="5.6.2.2"/>
    </reaction>
</comment>
<dbReference type="GO" id="GO:0005524">
    <property type="term" value="F:ATP binding"/>
    <property type="evidence" value="ECO:0007669"/>
    <property type="project" value="UniProtKB-KW"/>
</dbReference>
<feature type="coiled-coil region" evidence="13">
    <location>
        <begin position="1072"/>
        <end position="1099"/>
    </location>
</feature>
<evidence type="ECO:0000256" key="6">
    <source>
        <dbReference type="ARBA" id="ARBA00022723"/>
    </source>
</evidence>
<keyword evidence="8" id="KW-0067">ATP-binding</keyword>
<protein>
    <recommendedName>
        <fullName evidence="5">DNA topoisomerase (ATP-hydrolyzing)</fullName>
        <ecNumber evidence="5">5.6.2.2</ecNumber>
    </recommendedName>
</protein>
<dbReference type="FunFam" id="3.40.50.670:FF:000001">
    <property type="entry name" value="DNA topoisomerase 2"/>
    <property type="match status" value="1"/>
</dbReference>
<evidence type="ECO:0000256" key="3">
    <source>
        <dbReference type="ARBA" id="ARBA00001946"/>
    </source>
</evidence>
<dbReference type="CDD" id="cd00329">
    <property type="entry name" value="TopoII_MutL_Trans"/>
    <property type="match status" value="1"/>
</dbReference>
<evidence type="ECO:0000256" key="12">
    <source>
        <dbReference type="ARBA" id="ARBA00023235"/>
    </source>
</evidence>
<dbReference type="InterPro" id="IPR031660">
    <property type="entry name" value="TOPRIM_C"/>
</dbReference>
<evidence type="ECO:0000256" key="10">
    <source>
        <dbReference type="ARBA" id="ARBA00023029"/>
    </source>
</evidence>
<dbReference type="GO" id="GO:0003918">
    <property type="term" value="F:DNA topoisomerase type II (double strand cut, ATP-hydrolyzing) activity"/>
    <property type="evidence" value="ECO:0007669"/>
    <property type="project" value="UniProtKB-EC"/>
</dbReference>
<keyword evidence="7" id="KW-0547">Nucleotide-binding</keyword>
<comment type="similarity">
    <text evidence="4">Belongs to the type II topoisomerase family.</text>
</comment>
<comment type="cofactor">
    <cofactor evidence="2">
        <name>Ca(2+)</name>
        <dbReference type="ChEBI" id="CHEBI:29108"/>
    </cofactor>
</comment>
<evidence type="ECO:0000259" key="14">
    <source>
        <dbReference type="PROSITE" id="PS52040"/>
    </source>
</evidence>
<dbReference type="SUPFAM" id="SSF54211">
    <property type="entry name" value="Ribosomal protein S5 domain 2-like"/>
    <property type="match status" value="1"/>
</dbReference>
<dbReference type="Pfam" id="PF16898">
    <property type="entry name" value="TOPRIM_C"/>
    <property type="match status" value="1"/>
</dbReference>
<dbReference type="EMBL" id="MN740694">
    <property type="protein sequence ID" value="QHU08066.1"/>
    <property type="molecule type" value="Genomic_DNA"/>
</dbReference>
<evidence type="ECO:0000256" key="7">
    <source>
        <dbReference type="ARBA" id="ARBA00022741"/>
    </source>
</evidence>
<evidence type="ECO:0000256" key="4">
    <source>
        <dbReference type="ARBA" id="ARBA00011080"/>
    </source>
</evidence>
<dbReference type="SMART" id="SM00434">
    <property type="entry name" value="TOP4c"/>
    <property type="match status" value="1"/>
</dbReference>
<proteinExistence type="inferred from homology"/>
<dbReference type="Gene3D" id="3.90.199.10">
    <property type="entry name" value="Topoisomerase II, domain 5"/>
    <property type="match status" value="1"/>
</dbReference>
<sequence>MATVKKVKTESTLQHFLRCPDVFAGSNACSEETVFLYKDDAIVRETIQDYNECLLHVFKEVLDNCIDNVKRKWTKPQTYIKIEVKKDSVKITNDGAPIPVRKEMIEITNEISKKTEAHKMYRTQALFSIFRSGTNSDNTDEDDKIGRNGLGSKCTIAISKYVKIHHGDPDTQRQLTIEYKDQMSNIGEPVVTEYTKPNSFFTFEYHPAFKWFGLTKFSENHIANMHALAVCAAYISGCKVTFNGQVLKISTLEQLGKMFFGERESIHLQNDDCELLLMEQSLAEMEEHGIRHLSFVNGSFVRSGGTHVNANTNKVGKLIAAAYGAPLKETDAKKFFIYVVNYRIKGKLRWSGQTKAALTHPTAATLNKIEIDKKDITKIKKWNVWNEIATFVDGKTNRDTNKKNKTTTGNYIGSLPKEASDAYLAGKARGKNKCTIFICEGLSAKGLIDAGVKYQGGSDYVGTLALRGKLTNVLKMDRSKQTDKHFLQLIRKMIGLKMGCKYMDKKECEDLRYSKVIISCDEDNDGWHINLLLTAFIRQEHPGLIKHGILNFLETPVIKTFIGKEVHRFFLRQDFDDWAKDLPEAKRKQAVNNLKYIKGLGGHNNKDDAKFIFSDQFFVGQMLFSDKKDDQMLDIFFGKGKEKTKEKKLFMDKTFYNNEWIHQPRKGTMTFSEYIESRYVLAIDEQIHRAIPYVYDGLIESKKEIVYTSLKKLKTLTRTDIFSMSVAVETGYSHGSQNLPPTVTRMSQPLIGVNNIVFFNFDGIYGSRFVGSDDNHGAAAARYTYVEMQPLMKCIFKEIDNPILEYDDKDGSITSPRYYLPVVPWFAINGLLHAPANTYSTSYPSYNPDTLVEWLRWWIGANFKEAEKHDSVELVPWFRGFRGTFEKYSNGWISRGILKQKDANNWVVEELSADRWGCQLKEILEGLADEKKIDKPRIMNINTNTIKAEIKTKVDFDLAKSLASVLETKMATSNMTLLYDKKPCTAPTIEDHLDEYARRRYKGYKDRRRYMLAILEKQLKIKEDKIRFIKLVLNGTLDFKKIKDKEELVEKLLKLDFTPDDDWNHLTSMTMLNCTKKGIEKLEEEKEKVEIEYKYYEEHNAWQIWLDDLDEFCVEYKKYLKANPIDAESQTWEPPKK</sequence>
<dbReference type="InterPro" id="IPR013760">
    <property type="entry name" value="Topo_IIA-like_dom_sf"/>
</dbReference>
<dbReference type="EC" id="5.6.2.2" evidence="5"/>
<keyword evidence="6" id="KW-0479">Metal-binding</keyword>
<dbReference type="PRINTS" id="PR00418">
    <property type="entry name" value="TPI2FAMILY"/>
</dbReference>
<evidence type="ECO:0000313" key="15">
    <source>
        <dbReference type="EMBL" id="QHU08066.1"/>
    </source>
</evidence>
<evidence type="ECO:0000256" key="8">
    <source>
        <dbReference type="ARBA" id="ARBA00022840"/>
    </source>
</evidence>
<dbReference type="Gene3D" id="3.30.1490.30">
    <property type="match status" value="1"/>
</dbReference>
<evidence type="ECO:0000256" key="11">
    <source>
        <dbReference type="ARBA" id="ARBA00023125"/>
    </source>
</evidence>
<dbReference type="GO" id="GO:0005634">
    <property type="term" value="C:nucleus"/>
    <property type="evidence" value="ECO:0007669"/>
    <property type="project" value="TreeGrafter"/>
</dbReference>
<dbReference type="Gene3D" id="3.30.1360.40">
    <property type="match status" value="1"/>
</dbReference>
<dbReference type="InterPro" id="IPR013758">
    <property type="entry name" value="Topo_IIA_A/C_ab"/>
</dbReference>
<dbReference type="SUPFAM" id="SSF56719">
    <property type="entry name" value="Type II DNA topoisomerase"/>
    <property type="match status" value="1"/>
</dbReference>
<dbReference type="InterPro" id="IPR001154">
    <property type="entry name" value="TopoII_euk"/>
</dbReference>
<dbReference type="InterPro" id="IPR013759">
    <property type="entry name" value="Topo_IIA_B_C"/>
</dbReference>
<reference evidence="15" key="1">
    <citation type="journal article" date="2020" name="Nature">
        <title>Giant virus diversity and host interactions through global metagenomics.</title>
        <authorList>
            <person name="Schulz F."/>
            <person name="Roux S."/>
            <person name="Paez-Espino D."/>
            <person name="Jungbluth S."/>
            <person name="Walsh D.A."/>
            <person name="Denef V.J."/>
            <person name="McMahon K.D."/>
            <person name="Konstantinidis K.T."/>
            <person name="Eloe-Fadrosh E.A."/>
            <person name="Kyrpides N.C."/>
            <person name="Woyke T."/>
        </authorList>
    </citation>
    <scope>NUCLEOTIDE SEQUENCE</scope>
    <source>
        <strain evidence="15">GVMAG-S-1062768-28</strain>
    </source>
</reference>